<protein>
    <submittedName>
        <fullName evidence="1">Uncharacterized protein</fullName>
    </submittedName>
</protein>
<dbReference type="AlphaFoldDB" id="A0A392PUE8"/>
<dbReference type="Proteomes" id="UP000265520">
    <property type="component" value="Unassembled WGS sequence"/>
</dbReference>
<keyword evidence="2" id="KW-1185">Reference proteome</keyword>
<dbReference type="EMBL" id="LXQA010095821">
    <property type="protein sequence ID" value="MCI15287.1"/>
    <property type="molecule type" value="Genomic_DNA"/>
</dbReference>
<name>A0A392PUE8_9FABA</name>
<evidence type="ECO:0000313" key="2">
    <source>
        <dbReference type="Proteomes" id="UP000265520"/>
    </source>
</evidence>
<proteinExistence type="predicted"/>
<feature type="non-terminal residue" evidence="1">
    <location>
        <position position="1"/>
    </location>
</feature>
<sequence length="79" mass="8299">VRRVASTTAKHSSPTTALLLQHPNSFKHVDVVGGGVTSGFALRITSFSRLSVLFLLLGVSASRFDLVVLNPSSCSESVA</sequence>
<accession>A0A392PUE8</accession>
<comment type="caution">
    <text evidence="1">The sequence shown here is derived from an EMBL/GenBank/DDBJ whole genome shotgun (WGS) entry which is preliminary data.</text>
</comment>
<organism evidence="1 2">
    <name type="scientific">Trifolium medium</name>
    <dbReference type="NCBI Taxonomy" id="97028"/>
    <lineage>
        <taxon>Eukaryota</taxon>
        <taxon>Viridiplantae</taxon>
        <taxon>Streptophyta</taxon>
        <taxon>Embryophyta</taxon>
        <taxon>Tracheophyta</taxon>
        <taxon>Spermatophyta</taxon>
        <taxon>Magnoliopsida</taxon>
        <taxon>eudicotyledons</taxon>
        <taxon>Gunneridae</taxon>
        <taxon>Pentapetalae</taxon>
        <taxon>rosids</taxon>
        <taxon>fabids</taxon>
        <taxon>Fabales</taxon>
        <taxon>Fabaceae</taxon>
        <taxon>Papilionoideae</taxon>
        <taxon>50 kb inversion clade</taxon>
        <taxon>NPAAA clade</taxon>
        <taxon>Hologalegina</taxon>
        <taxon>IRL clade</taxon>
        <taxon>Trifolieae</taxon>
        <taxon>Trifolium</taxon>
    </lineage>
</organism>
<reference evidence="1 2" key="1">
    <citation type="journal article" date="2018" name="Front. Plant Sci.">
        <title>Red Clover (Trifolium pratense) and Zigzag Clover (T. medium) - A Picture of Genomic Similarities and Differences.</title>
        <authorList>
            <person name="Dluhosova J."/>
            <person name="Istvanek J."/>
            <person name="Nedelnik J."/>
            <person name="Repkova J."/>
        </authorList>
    </citation>
    <scope>NUCLEOTIDE SEQUENCE [LARGE SCALE GENOMIC DNA]</scope>
    <source>
        <strain evidence="2">cv. 10/8</strain>
        <tissue evidence="1">Leaf</tissue>
    </source>
</reference>
<evidence type="ECO:0000313" key="1">
    <source>
        <dbReference type="EMBL" id="MCI15287.1"/>
    </source>
</evidence>